<keyword evidence="2" id="KW-1185">Reference proteome</keyword>
<accession>A0AAN7UMW1</accession>
<name>A0AAN7UMW1_9PEZI</name>
<sequence>MNAIVDAREGVLSALLGKAAVDMVGLGPQPRLNILKHGTLEFPNHLRDYSNSFHLLFIEECWI</sequence>
<comment type="caution">
    <text evidence="1">The sequence shown here is derived from an EMBL/GenBank/DDBJ whole genome shotgun (WGS) entry which is preliminary data.</text>
</comment>
<reference evidence="1 2" key="1">
    <citation type="submission" date="2023-10" db="EMBL/GenBank/DDBJ databases">
        <title>Draft genome sequence of Xylaria bambusicola isolate GMP-LS, the root and basal stem rot pathogen of sugarcane in Indonesia.</title>
        <authorList>
            <person name="Selvaraj P."/>
            <person name="Muralishankar V."/>
            <person name="Muruganantham S."/>
            <person name="Sp S."/>
            <person name="Haryani S."/>
            <person name="Lau K.J.X."/>
            <person name="Naqvi N.I."/>
        </authorList>
    </citation>
    <scope>NUCLEOTIDE SEQUENCE [LARGE SCALE GENOMIC DNA]</scope>
    <source>
        <strain evidence="1">GMP-LS</strain>
    </source>
</reference>
<dbReference type="EMBL" id="JAWHQM010000001">
    <property type="protein sequence ID" value="KAK5624319.1"/>
    <property type="molecule type" value="Genomic_DNA"/>
</dbReference>
<proteinExistence type="predicted"/>
<evidence type="ECO:0000313" key="2">
    <source>
        <dbReference type="Proteomes" id="UP001305414"/>
    </source>
</evidence>
<protein>
    <submittedName>
        <fullName evidence="1">Uncharacterized protein</fullName>
    </submittedName>
</protein>
<dbReference type="Proteomes" id="UP001305414">
    <property type="component" value="Unassembled WGS sequence"/>
</dbReference>
<organism evidence="1 2">
    <name type="scientific">Xylaria bambusicola</name>
    <dbReference type="NCBI Taxonomy" id="326684"/>
    <lineage>
        <taxon>Eukaryota</taxon>
        <taxon>Fungi</taxon>
        <taxon>Dikarya</taxon>
        <taxon>Ascomycota</taxon>
        <taxon>Pezizomycotina</taxon>
        <taxon>Sordariomycetes</taxon>
        <taxon>Xylariomycetidae</taxon>
        <taxon>Xylariales</taxon>
        <taxon>Xylariaceae</taxon>
        <taxon>Xylaria</taxon>
    </lineage>
</organism>
<dbReference type="AlphaFoldDB" id="A0AAN7UMW1"/>
<gene>
    <name evidence="1" type="ORF">RRF57_000035</name>
</gene>
<evidence type="ECO:0000313" key="1">
    <source>
        <dbReference type="EMBL" id="KAK5624319.1"/>
    </source>
</evidence>